<keyword evidence="1" id="KW-1133">Transmembrane helix</keyword>
<keyword evidence="1" id="KW-0812">Transmembrane</keyword>
<evidence type="ECO:0000313" key="2">
    <source>
        <dbReference type="EMBL" id="GAL34386.1"/>
    </source>
</evidence>
<reference evidence="2 3" key="2">
    <citation type="submission" date="2014-09" db="EMBL/GenBank/DDBJ databases">
        <authorList>
            <consortium name="NBRP consortium"/>
            <person name="Sawabe T."/>
            <person name="Meirelles P."/>
            <person name="Nakanishi M."/>
            <person name="Sayaka M."/>
            <person name="Hattori M."/>
            <person name="Ohkuma M."/>
        </authorList>
    </citation>
    <scope>NUCLEOTIDE SEQUENCE [LARGE SCALE GENOMIC DNA]</scope>
    <source>
        <strain evidence="2 3">JCM 19240</strain>
    </source>
</reference>
<gene>
    <name evidence="2" type="ORF">JCM19240_1294</name>
</gene>
<comment type="caution">
    <text evidence="2">The sequence shown here is derived from an EMBL/GenBank/DDBJ whole genome shotgun (WGS) entry which is preliminary data.</text>
</comment>
<evidence type="ECO:0000256" key="1">
    <source>
        <dbReference type="SAM" id="Phobius"/>
    </source>
</evidence>
<accession>A0A090T345</accession>
<evidence type="ECO:0000313" key="3">
    <source>
        <dbReference type="Proteomes" id="UP000029224"/>
    </source>
</evidence>
<dbReference type="EMBL" id="BBMT01000004">
    <property type="protein sequence ID" value="GAL34386.1"/>
    <property type="molecule type" value="Genomic_DNA"/>
</dbReference>
<name>A0A090T345_9VIBR</name>
<reference evidence="2 3" key="1">
    <citation type="submission" date="2014-09" db="EMBL/GenBank/DDBJ databases">
        <title>Vibrio maritimus JCM 19240. (C210) whole genome shotgun sequence.</title>
        <authorList>
            <person name="Sawabe T."/>
            <person name="Meirelles P."/>
            <person name="Nakanishi M."/>
            <person name="Sayaka M."/>
            <person name="Hattori M."/>
            <person name="Ohkuma M."/>
        </authorList>
    </citation>
    <scope>NUCLEOTIDE SEQUENCE [LARGE SCALE GENOMIC DNA]</scope>
    <source>
        <strain evidence="2 3">JCM 19240</strain>
    </source>
</reference>
<feature type="transmembrane region" description="Helical" evidence="1">
    <location>
        <begin position="29"/>
        <end position="47"/>
    </location>
</feature>
<proteinExistence type="predicted"/>
<dbReference type="AlphaFoldDB" id="A0A090T345"/>
<sequence>MRRTALSFPQANLTKVGFFVPTVSKTRNHFIVLIALANFFTIFNNMYG</sequence>
<keyword evidence="1" id="KW-0472">Membrane</keyword>
<dbReference type="Proteomes" id="UP000029224">
    <property type="component" value="Unassembled WGS sequence"/>
</dbReference>
<keyword evidence="3" id="KW-1185">Reference proteome</keyword>
<protein>
    <submittedName>
        <fullName evidence="2">Uncharacterized protein</fullName>
    </submittedName>
</protein>
<organism evidence="2 3">
    <name type="scientific">Vibrio maritimus</name>
    <dbReference type="NCBI Taxonomy" id="990268"/>
    <lineage>
        <taxon>Bacteria</taxon>
        <taxon>Pseudomonadati</taxon>
        <taxon>Pseudomonadota</taxon>
        <taxon>Gammaproteobacteria</taxon>
        <taxon>Vibrionales</taxon>
        <taxon>Vibrionaceae</taxon>
        <taxon>Vibrio</taxon>
    </lineage>
</organism>